<organism evidence="1 2">
    <name type="scientific">candidate division CPR2 bacterium GW2011_GWC2_39_10</name>
    <dbReference type="NCBI Taxonomy" id="1618345"/>
    <lineage>
        <taxon>Bacteria</taxon>
        <taxon>Bacteria division CPR2</taxon>
    </lineage>
</organism>
<gene>
    <name evidence="1" type="ORF">UT18_C0015G0009</name>
</gene>
<dbReference type="EMBL" id="LBVV01000015">
    <property type="protein sequence ID" value="KKQ93855.1"/>
    <property type="molecule type" value="Genomic_DNA"/>
</dbReference>
<evidence type="ECO:0000313" key="1">
    <source>
        <dbReference type="EMBL" id="KKQ93855.1"/>
    </source>
</evidence>
<accession>A0A0G0M0L3</accession>
<dbReference type="AlphaFoldDB" id="A0A0G0M0L3"/>
<protein>
    <submittedName>
        <fullName evidence="1">Uncharacterized protein</fullName>
    </submittedName>
</protein>
<proteinExistence type="predicted"/>
<evidence type="ECO:0000313" key="2">
    <source>
        <dbReference type="Proteomes" id="UP000034207"/>
    </source>
</evidence>
<name>A0A0G0M0L3_UNCC2</name>
<dbReference type="Proteomes" id="UP000034207">
    <property type="component" value="Unassembled WGS sequence"/>
</dbReference>
<reference evidence="1 2" key="1">
    <citation type="journal article" date="2015" name="Nature">
        <title>rRNA introns, odd ribosomes, and small enigmatic genomes across a large radiation of phyla.</title>
        <authorList>
            <person name="Brown C.T."/>
            <person name="Hug L.A."/>
            <person name="Thomas B.C."/>
            <person name="Sharon I."/>
            <person name="Castelle C.J."/>
            <person name="Singh A."/>
            <person name="Wilkins M.J."/>
            <person name="Williams K.H."/>
            <person name="Banfield J.F."/>
        </authorList>
    </citation>
    <scope>NUCLEOTIDE SEQUENCE [LARGE SCALE GENOMIC DNA]</scope>
</reference>
<sequence>MGKERPESIEQIRASLSAGTRIAESLLLHISKEWDVDPMIFVHRKVITGSTWNLNGSYLEQLSREAERLLLRPARVLNGLKEHKRRLGMPYLHPQIEISVGDVEKWLVKYDCKPRTADSCRDFSLAFQGDAIRVICMTRDTCGPRSGFATYRKGEFSGYLEDTSTLNMHDFIPVLDFGKLLVSQYLVDKPRLSGTKGMLVILTLTKETPEPLLNHELGKLGYRVANKSEVLNAQFPNNFKGAIGLNDTSAYSFIDPWGRTNNTFGSDHDFEEGTLVYAMME</sequence>
<comment type="caution">
    <text evidence="1">The sequence shown here is derived from an EMBL/GenBank/DDBJ whole genome shotgun (WGS) entry which is preliminary data.</text>
</comment>